<dbReference type="InterPro" id="IPR001036">
    <property type="entry name" value="Acrflvin-R"/>
</dbReference>
<keyword evidence="1" id="KW-0472">Membrane</keyword>
<feature type="transmembrane region" description="Helical" evidence="1">
    <location>
        <begin position="906"/>
        <end position="927"/>
    </location>
</feature>
<dbReference type="PRINTS" id="PR00702">
    <property type="entry name" value="ACRIFLAVINRP"/>
</dbReference>
<comment type="caution">
    <text evidence="2">The sequence shown here is derived from an EMBL/GenBank/DDBJ whole genome shotgun (WGS) entry which is preliminary data.</text>
</comment>
<dbReference type="EMBL" id="JBHLXP010000001">
    <property type="protein sequence ID" value="MFC0047415.1"/>
    <property type="molecule type" value="Genomic_DNA"/>
</dbReference>
<gene>
    <name evidence="2" type="ORF">ACFFJP_03805</name>
</gene>
<dbReference type="SUPFAM" id="SSF82693">
    <property type="entry name" value="Multidrug efflux transporter AcrB pore domain, PN1, PN2, PC1 and PC2 subdomains"/>
    <property type="match status" value="2"/>
</dbReference>
<feature type="transmembrane region" description="Helical" evidence="1">
    <location>
        <begin position="982"/>
        <end position="1006"/>
    </location>
</feature>
<dbReference type="RefSeq" id="WP_377240689.1">
    <property type="nucleotide sequence ID" value="NZ_JBHLXP010000001.1"/>
</dbReference>
<evidence type="ECO:0000313" key="3">
    <source>
        <dbReference type="Proteomes" id="UP001589813"/>
    </source>
</evidence>
<dbReference type="SUPFAM" id="SSF82866">
    <property type="entry name" value="Multidrug efflux transporter AcrB transmembrane domain"/>
    <property type="match status" value="2"/>
</dbReference>
<feature type="transmembrane region" description="Helical" evidence="1">
    <location>
        <begin position="361"/>
        <end position="381"/>
    </location>
</feature>
<keyword evidence="1" id="KW-0812">Transmembrane</keyword>
<keyword evidence="3" id="KW-1185">Reference proteome</keyword>
<dbReference type="Gene3D" id="3.30.2090.10">
    <property type="entry name" value="Multidrug efflux transporter AcrB TolC docking domain, DN and DC subdomains"/>
    <property type="match status" value="2"/>
</dbReference>
<dbReference type="SUPFAM" id="SSF82714">
    <property type="entry name" value="Multidrug efflux transporter AcrB TolC docking domain, DN and DC subdomains"/>
    <property type="match status" value="2"/>
</dbReference>
<reference evidence="2 3" key="1">
    <citation type="submission" date="2024-09" db="EMBL/GenBank/DDBJ databases">
        <authorList>
            <person name="Sun Q."/>
            <person name="Mori K."/>
        </authorList>
    </citation>
    <scope>NUCLEOTIDE SEQUENCE [LARGE SCALE GENOMIC DNA]</scope>
    <source>
        <strain evidence="2 3">KCTC 23315</strain>
    </source>
</reference>
<dbReference type="PANTHER" id="PTHR32063">
    <property type="match status" value="1"/>
</dbReference>
<feature type="transmembrane region" description="Helical" evidence="1">
    <location>
        <begin position="955"/>
        <end position="976"/>
    </location>
</feature>
<feature type="transmembrane region" description="Helical" evidence="1">
    <location>
        <begin position="464"/>
        <end position="491"/>
    </location>
</feature>
<sequence>MNLTRAACKNPAATFVLVCLIVLFGLLAFYKLPIQLLPDLDRPQIFINNGWRAAAPQEMEATIIEPQENTLRNVPGVVEIQSNVGQGYGSISLTFEVGQDMQRAMLDVINALNQAPPRPREAAEPQINVGSGRGNVASILIKQMNPQAGDDFGPYLKLIRDNVGPRLRAIPGVSSVELASDLPRELHITFDPYKMAALGIGIEQLQSSISRSVNMSGGFAEVGRRQYTVRFEGQFEPADYARMIVSYNQGRPVYLQEIAEVELGYPEINGFTKRNGLPAYYLTLERGENSNTVAILDEVNKAIVELNRDILAPQQLEMELSFDASIHIRRAIALVNSNLWLGVALSLGILYIFLRGWKATALIGLTIPVCLLIAFVVLQAFGRSLNVISLAGLAFAVGMVLDAAIVVQENIVRLMQQGLALGAAIKLGCRQVGGALLASTATTVAIFLPVLYMQGVEGQLFYDLALTLAVSISASMLVALTLLPVCTMLWFKAADIKPDPLAARWTQLAHWVMQLTKGKSRAIGWSLALVPGAMLLITLILPKADFLPQANGDGIFTGFTLPPGGNIKVMEQEIGQLLVKRLQPYYEEKKYPAIKGYNLSMFSAFNVLFIYPEDPRAVEDMMTLLRTEILKDLPDTESFSFRASLLNFGFNSGREMFVDFQGPDTDFLMAQAAAAKALIEQKLPGANVQAEPGLQQNQPELRILPDEHNIAQAGIDRFSVATAIRAMTDGIYVGEQFDGNERMDIILRAHPWDNPEQLQATPIFTQQAGVQTLGQLTQMQRTVGPTTLLRVNGLRTVSLQVSPPATMALEDVVNVLQQDIVQPLRNKHGSDMTVQFRGSADRLDKAMHSMLANFVVAVLILFLLMAALFKSARDSLLVLLTMPMALAGGVIGLKLLNLFVFQSLDLLTMIGFIILLGLVVNNAILLVEQYRQSLQLGMAQLDAIELAVQIRARPIFMSTLTSIFGMLPLALIPGVGTEIYRGLAIVIVGGMTFSMLFSLILVPAMLQALPAKRREKPIYVAEVADEIA</sequence>
<dbReference type="Gene3D" id="1.20.1640.10">
    <property type="entry name" value="Multidrug efflux transporter AcrB transmembrane domain"/>
    <property type="match status" value="2"/>
</dbReference>
<feature type="transmembrane region" description="Helical" evidence="1">
    <location>
        <begin position="432"/>
        <end position="452"/>
    </location>
</feature>
<protein>
    <submittedName>
        <fullName evidence="2">Efflux RND transporter permease subunit</fullName>
    </submittedName>
</protein>
<organism evidence="2 3">
    <name type="scientific">Rheinheimera tilapiae</name>
    <dbReference type="NCBI Taxonomy" id="875043"/>
    <lineage>
        <taxon>Bacteria</taxon>
        <taxon>Pseudomonadati</taxon>
        <taxon>Pseudomonadota</taxon>
        <taxon>Gammaproteobacteria</taxon>
        <taxon>Chromatiales</taxon>
        <taxon>Chromatiaceae</taxon>
        <taxon>Rheinheimera</taxon>
    </lineage>
</organism>
<dbReference type="Gene3D" id="3.30.70.1440">
    <property type="entry name" value="Multidrug efflux transporter AcrB pore domain"/>
    <property type="match status" value="1"/>
</dbReference>
<evidence type="ECO:0000256" key="1">
    <source>
        <dbReference type="SAM" id="Phobius"/>
    </source>
</evidence>
<feature type="transmembrane region" description="Helical" evidence="1">
    <location>
        <begin position="876"/>
        <end position="900"/>
    </location>
</feature>
<dbReference type="Gene3D" id="3.30.70.1320">
    <property type="entry name" value="Multidrug efflux transporter AcrB pore domain like"/>
    <property type="match status" value="1"/>
</dbReference>
<keyword evidence="1" id="KW-1133">Transmembrane helix</keyword>
<feature type="transmembrane region" description="Helical" evidence="1">
    <location>
        <begin position="522"/>
        <end position="541"/>
    </location>
</feature>
<accession>A0ABV6B979</accession>
<dbReference type="Proteomes" id="UP001589813">
    <property type="component" value="Unassembled WGS sequence"/>
</dbReference>
<proteinExistence type="predicted"/>
<feature type="transmembrane region" description="Helical" evidence="1">
    <location>
        <begin position="12"/>
        <end position="30"/>
    </location>
</feature>
<dbReference type="InterPro" id="IPR027463">
    <property type="entry name" value="AcrB_DN_DC_subdom"/>
</dbReference>
<dbReference type="Pfam" id="PF00873">
    <property type="entry name" value="ACR_tran"/>
    <property type="match status" value="1"/>
</dbReference>
<feature type="transmembrane region" description="Helical" evidence="1">
    <location>
        <begin position="331"/>
        <end position="354"/>
    </location>
</feature>
<feature type="transmembrane region" description="Helical" evidence="1">
    <location>
        <begin position="850"/>
        <end position="869"/>
    </location>
</feature>
<dbReference type="PANTHER" id="PTHR32063:SF0">
    <property type="entry name" value="SWARMING MOTILITY PROTEIN SWRC"/>
    <property type="match status" value="1"/>
</dbReference>
<dbReference type="Gene3D" id="3.30.70.1430">
    <property type="entry name" value="Multidrug efflux transporter AcrB pore domain"/>
    <property type="match status" value="2"/>
</dbReference>
<feature type="transmembrane region" description="Helical" evidence="1">
    <location>
        <begin position="387"/>
        <end position="407"/>
    </location>
</feature>
<name>A0ABV6B979_9GAMM</name>
<evidence type="ECO:0000313" key="2">
    <source>
        <dbReference type="EMBL" id="MFC0047415.1"/>
    </source>
</evidence>